<dbReference type="GO" id="GO:0008237">
    <property type="term" value="F:metallopeptidase activity"/>
    <property type="evidence" value="ECO:0007669"/>
    <property type="project" value="InterPro"/>
</dbReference>
<dbReference type="EMBL" id="CATQJA010001023">
    <property type="protein sequence ID" value="CAJ0565335.1"/>
    <property type="molecule type" value="Genomic_DNA"/>
</dbReference>
<feature type="compositionally biased region" description="Low complexity" evidence="1">
    <location>
        <begin position="26"/>
        <end position="36"/>
    </location>
</feature>
<dbReference type="Pfam" id="PF08969">
    <property type="entry name" value="USP8_dimer"/>
    <property type="match status" value="1"/>
</dbReference>
<dbReference type="Proteomes" id="UP001177023">
    <property type="component" value="Unassembled WGS sequence"/>
</dbReference>
<dbReference type="PROSITE" id="PS50249">
    <property type="entry name" value="MPN"/>
    <property type="match status" value="1"/>
</dbReference>
<dbReference type="Gene3D" id="1.20.58.80">
    <property type="entry name" value="Phosphotransferase system, lactose/cellobiose-type IIA subunit"/>
    <property type="match status" value="1"/>
</dbReference>
<evidence type="ECO:0000313" key="3">
    <source>
        <dbReference type="EMBL" id="CAJ0565335.1"/>
    </source>
</evidence>
<feature type="domain" description="MPN" evidence="2">
    <location>
        <begin position="260"/>
        <end position="394"/>
    </location>
</feature>
<dbReference type="PANTHER" id="PTHR12947">
    <property type="entry name" value="AMSH-LIKE PROTEASE"/>
    <property type="match status" value="1"/>
</dbReference>
<dbReference type="Pfam" id="PF01398">
    <property type="entry name" value="JAB"/>
    <property type="match status" value="1"/>
</dbReference>
<reference evidence="3" key="1">
    <citation type="submission" date="2023-06" db="EMBL/GenBank/DDBJ databases">
        <authorList>
            <person name="Delattre M."/>
        </authorList>
    </citation>
    <scope>NUCLEOTIDE SEQUENCE</scope>
    <source>
        <strain evidence="3">AF72</strain>
    </source>
</reference>
<feature type="non-terminal residue" evidence="3">
    <location>
        <position position="1"/>
    </location>
</feature>
<evidence type="ECO:0000256" key="1">
    <source>
        <dbReference type="SAM" id="MobiDB-lite"/>
    </source>
</evidence>
<dbReference type="SUPFAM" id="SSF102712">
    <property type="entry name" value="JAB1/MPN domain"/>
    <property type="match status" value="1"/>
</dbReference>
<dbReference type="InterPro" id="IPR000555">
    <property type="entry name" value="JAMM/MPN+_dom"/>
</dbReference>
<feature type="compositionally biased region" description="Low complexity" evidence="1">
    <location>
        <begin position="677"/>
        <end position="694"/>
    </location>
</feature>
<evidence type="ECO:0000259" key="2">
    <source>
        <dbReference type="PROSITE" id="PS50249"/>
    </source>
</evidence>
<gene>
    <name evidence="3" type="ORF">MSPICULIGERA_LOCUS3977</name>
</gene>
<feature type="region of interest" description="Disordered" evidence="1">
    <location>
        <begin position="437"/>
        <end position="458"/>
    </location>
</feature>
<keyword evidence="4" id="KW-1185">Reference proteome</keyword>
<dbReference type="Gene3D" id="3.40.140.10">
    <property type="entry name" value="Cytidine Deaminase, domain 2"/>
    <property type="match status" value="1"/>
</dbReference>
<proteinExistence type="predicted"/>
<feature type="compositionally biased region" description="Pro residues" evidence="1">
    <location>
        <begin position="508"/>
        <end position="517"/>
    </location>
</feature>
<sequence>MGDAADQPGADRKRKAGEAEAEKSPEPSASSSNPENVQSPGVSVSVQTKPDCLHHQNVTILSGGLAAKAVLRENKALQSSSFEFLRDQYKVILNPKERLSIILRGAAQKDFSQSVPLNNYYDHIEKLLTMGREYAAEHHIEKAVCVFLRFCSLLLEDIPEHHEYETYYVSPEERKRLNAAVHEAMGYVFDGKRVLKEVYTRQAASLVKDLCKTDLLHPSCCEAGGSREGEEEEEDDNVVVLSKRMRRSASTDDSGIEKDTMVLPEDIERRFTAASRENSSRGLETFGLLCGIRRRIDDKDIYIATHIILPEQQGFPDHSDVKITEELSSYQASKCPEVLGWIHTHPTGQASMSYSDLHSQYHYQTKHPHAVCILVAPCATEGPSMQYHQLTDHGVRALSQCFSKPEQHTHDTTRGALSKPASIKIVENTGITLHDMRRKAQARKVPVTTTSSSTTNCAPVATKPRIEAVAAEATPRAPSVEVVAEVSASSGQPPALPRQSAPIHRPTPTLPPQPQPTMFPAGSSAMPPPGLLPPEMLNVFLDSNRAAPLLSQNPTAAPLLPILAPPSSLGLSDPVRNDLFAHNSLATLPLEHMAQALHANLQSLMAYTRANELLADRAGGAQQSMIQLPQLPTTMPNLPPLDAPMIAGLPGVMLADQFVYLNQQADGQLGAHPGVSANQENAAAPPQNDAAGQARYYHQN</sequence>
<feature type="compositionally biased region" description="Basic and acidic residues" evidence="1">
    <location>
        <begin position="16"/>
        <end position="25"/>
    </location>
</feature>
<feature type="region of interest" description="Disordered" evidence="1">
    <location>
        <begin position="671"/>
        <end position="700"/>
    </location>
</feature>
<accession>A0AA36CBF8</accession>
<dbReference type="InterPro" id="IPR037518">
    <property type="entry name" value="MPN"/>
</dbReference>
<organism evidence="3 4">
    <name type="scientific">Mesorhabditis spiculigera</name>
    <dbReference type="NCBI Taxonomy" id="96644"/>
    <lineage>
        <taxon>Eukaryota</taxon>
        <taxon>Metazoa</taxon>
        <taxon>Ecdysozoa</taxon>
        <taxon>Nematoda</taxon>
        <taxon>Chromadorea</taxon>
        <taxon>Rhabditida</taxon>
        <taxon>Rhabditina</taxon>
        <taxon>Rhabditomorpha</taxon>
        <taxon>Rhabditoidea</taxon>
        <taxon>Rhabditidae</taxon>
        <taxon>Mesorhabditinae</taxon>
        <taxon>Mesorhabditis</taxon>
    </lineage>
</organism>
<name>A0AA36CBF8_9BILA</name>
<protein>
    <recommendedName>
        <fullName evidence="2">MPN domain-containing protein</fullName>
    </recommendedName>
</protein>
<dbReference type="GO" id="GO:0016579">
    <property type="term" value="P:protein deubiquitination"/>
    <property type="evidence" value="ECO:0007669"/>
    <property type="project" value="UniProtKB-ARBA"/>
</dbReference>
<dbReference type="InterPro" id="IPR015063">
    <property type="entry name" value="USP8_dimer"/>
</dbReference>
<evidence type="ECO:0000313" key="4">
    <source>
        <dbReference type="Proteomes" id="UP001177023"/>
    </source>
</evidence>
<comment type="caution">
    <text evidence="3">The sequence shown here is derived from an EMBL/GenBank/DDBJ whole genome shotgun (WGS) entry which is preliminary data.</text>
</comment>
<feature type="region of interest" description="Disordered" evidence="1">
    <location>
        <begin position="1"/>
        <end position="45"/>
    </location>
</feature>
<dbReference type="PANTHER" id="PTHR12947:SF13">
    <property type="entry name" value="FI19924P1"/>
    <property type="match status" value="1"/>
</dbReference>
<dbReference type="AlphaFoldDB" id="A0AA36CBF8"/>
<feature type="region of interest" description="Disordered" evidence="1">
    <location>
        <begin position="488"/>
        <end position="518"/>
    </location>
</feature>